<evidence type="ECO:0000313" key="3">
    <source>
        <dbReference type="Proteomes" id="UP000504636"/>
    </source>
</evidence>
<gene>
    <name evidence="2 4" type="ORF">BDZ99DRAFT_569556</name>
</gene>
<dbReference type="EMBL" id="MU003698">
    <property type="protein sequence ID" value="KAF2811539.1"/>
    <property type="molecule type" value="Genomic_DNA"/>
</dbReference>
<evidence type="ECO:0000256" key="1">
    <source>
        <dbReference type="SAM" id="MobiDB-lite"/>
    </source>
</evidence>
<dbReference type="OrthoDB" id="2328572at2759"/>
<dbReference type="RefSeq" id="XP_033578503.1">
    <property type="nucleotide sequence ID" value="XM_033727895.1"/>
</dbReference>
<keyword evidence="3" id="KW-1185">Reference proteome</keyword>
<feature type="region of interest" description="Disordered" evidence="1">
    <location>
        <begin position="1"/>
        <end position="34"/>
    </location>
</feature>
<dbReference type="GeneID" id="54468788"/>
<dbReference type="AlphaFoldDB" id="A0A6A6YSP4"/>
<evidence type="ECO:0000313" key="4">
    <source>
        <dbReference type="RefSeq" id="XP_033578503.1"/>
    </source>
</evidence>
<reference evidence="2 4" key="1">
    <citation type="journal article" date="2020" name="Stud. Mycol.">
        <title>101 Dothideomycetes genomes: a test case for predicting lifestyles and emergence of pathogens.</title>
        <authorList>
            <person name="Haridas S."/>
            <person name="Albert R."/>
            <person name="Binder M."/>
            <person name="Bloem J."/>
            <person name="Labutti K."/>
            <person name="Salamov A."/>
            <person name="Andreopoulos B."/>
            <person name="Baker S."/>
            <person name="Barry K."/>
            <person name="Bills G."/>
            <person name="Bluhm B."/>
            <person name="Cannon C."/>
            <person name="Castanera R."/>
            <person name="Culley D."/>
            <person name="Daum C."/>
            <person name="Ezra D."/>
            <person name="Gonzalez J."/>
            <person name="Henrissat B."/>
            <person name="Kuo A."/>
            <person name="Liang C."/>
            <person name="Lipzen A."/>
            <person name="Lutzoni F."/>
            <person name="Magnuson J."/>
            <person name="Mondo S."/>
            <person name="Nolan M."/>
            <person name="Ohm R."/>
            <person name="Pangilinan J."/>
            <person name="Park H.-J."/>
            <person name="Ramirez L."/>
            <person name="Alfaro M."/>
            <person name="Sun H."/>
            <person name="Tritt A."/>
            <person name="Yoshinaga Y."/>
            <person name="Zwiers L.-H."/>
            <person name="Turgeon B."/>
            <person name="Goodwin S."/>
            <person name="Spatafora J."/>
            <person name="Crous P."/>
            <person name="Grigoriev I."/>
        </authorList>
    </citation>
    <scope>NUCLEOTIDE SEQUENCE</scope>
    <source>
        <strain evidence="2 4">CBS 304.34</strain>
    </source>
</reference>
<name>A0A6A6YSP4_9PEZI</name>
<proteinExistence type="predicted"/>
<sequence>MRAMDKAFADLESQEPGESINFTETEKEHGVTRSTLSRRYRGVQTSRAKQYENQRLLNDQQEKELERYDRGRQDLWLDIQNSIDLERYQNQRQLGQPMPTFEGIRDGSPGNTMTPIRTRSDTGLTASVLGNLPIDFFDLLNGEESSSDRRASQTSNGQAGLPSSQLPPADRSRSNDTSFEDPYGNLERTMSNTTSFNNFPATGLAMSSTGSGHAFGTSQFPAGLTPQHLQNFLDNVSMSSPDATDSPGTTTCECLDKQVRLLFRMDKVEQAQKKSSPDTALVAARDAMEQWDSLRQCTACDKGSTEGIFLMFVMSMRFLLRALRCSFANAAVAGMDRIATQQRSSVEDSAATCRSNWRVSIGKYEAAGEEQKITSRMLIILAVRRIETALAYVKTRLQQRQAAARLETEGNKGRAEAIAIFDKLIQGDKRDLLTENGFDSHMGMLLHGLEGILGSS</sequence>
<reference evidence="4" key="3">
    <citation type="submission" date="2025-04" db="UniProtKB">
        <authorList>
            <consortium name="RefSeq"/>
        </authorList>
    </citation>
    <scope>IDENTIFICATION</scope>
    <source>
        <strain evidence="4">CBS 304.34</strain>
    </source>
</reference>
<reference evidence="4" key="2">
    <citation type="submission" date="2020-04" db="EMBL/GenBank/DDBJ databases">
        <authorList>
            <consortium name="NCBI Genome Project"/>
        </authorList>
    </citation>
    <scope>NUCLEOTIDE SEQUENCE</scope>
    <source>
        <strain evidence="4">CBS 304.34</strain>
    </source>
</reference>
<protein>
    <submittedName>
        <fullName evidence="2 4">Uncharacterized protein</fullName>
    </submittedName>
</protein>
<organism evidence="2">
    <name type="scientific">Mytilinidion resinicola</name>
    <dbReference type="NCBI Taxonomy" id="574789"/>
    <lineage>
        <taxon>Eukaryota</taxon>
        <taxon>Fungi</taxon>
        <taxon>Dikarya</taxon>
        <taxon>Ascomycota</taxon>
        <taxon>Pezizomycotina</taxon>
        <taxon>Dothideomycetes</taxon>
        <taxon>Pleosporomycetidae</taxon>
        <taxon>Mytilinidiales</taxon>
        <taxon>Mytilinidiaceae</taxon>
        <taxon>Mytilinidion</taxon>
    </lineage>
</organism>
<accession>A0A6A6YSP4</accession>
<evidence type="ECO:0000313" key="2">
    <source>
        <dbReference type="EMBL" id="KAF2811539.1"/>
    </source>
</evidence>
<feature type="compositionally biased region" description="Polar residues" evidence="1">
    <location>
        <begin position="152"/>
        <end position="166"/>
    </location>
</feature>
<dbReference type="Proteomes" id="UP000504636">
    <property type="component" value="Unplaced"/>
</dbReference>
<feature type="region of interest" description="Disordered" evidence="1">
    <location>
        <begin position="144"/>
        <end position="194"/>
    </location>
</feature>